<dbReference type="eggNOG" id="ENOG5033A72">
    <property type="taxonomic scope" value="Bacteria"/>
</dbReference>
<dbReference type="InterPro" id="IPR019650">
    <property type="entry name" value="DUF2513"/>
</dbReference>
<evidence type="ECO:0000313" key="1">
    <source>
        <dbReference type="EMBL" id="AAZ37959.1"/>
    </source>
</evidence>
<name>Q48BB2_PSE14</name>
<evidence type="ECO:0000313" key="2">
    <source>
        <dbReference type="Proteomes" id="UP000000551"/>
    </source>
</evidence>
<sequence length="75" mass="8518">MLEIDDRPSEEVSYHVRLLDEACLLAALNTGGMDRFLWQPQRLTYKGHEFLDTIRDGEVWRRTKAGAEKAGVAGL</sequence>
<dbReference type="Pfam" id="PF10711">
    <property type="entry name" value="DUF2513"/>
    <property type="match status" value="1"/>
</dbReference>
<protein>
    <submittedName>
        <fullName evidence="1">Uncharacterized protein</fullName>
    </submittedName>
</protein>
<dbReference type="RefSeq" id="WP_011282435.1">
    <property type="nucleotide sequence ID" value="NC_007274.1"/>
</dbReference>
<dbReference type="AlphaFoldDB" id="Q48BB2"/>
<accession>Q48BB2</accession>
<geneLocation type="plasmid" evidence="1 2">
    <name>large</name>
</geneLocation>
<dbReference type="KEGG" id="psp:PSPPH_A0059"/>
<gene>
    <name evidence="1" type="ordered locus">PSPPH_A0059</name>
</gene>
<reference evidence="1 2" key="1">
    <citation type="journal article" date="2005" name="J. Bacteriol.">
        <title>Whole-genome sequence analysis of Pseudomonas syringae pv. phaseolicola 1448A reveals divergence among pathovars in genes involved in virulence and transposition.</title>
        <authorList>
            <person name="Joardar V."/>
            <person name="Lindeberg M."/>
            <person name="Jackson R.W."/>
            <person name="Selengut J."/>
            <person name="Dodson R."/>
            <person name="Brinkac L.M."/>
            <person name="Daugherty S.C."/>
            <person name="Deboy R."/>
            <person name="Durkin A.S."/>
            <person name="Giglio M.G."/>
            <person name="Madupu R."/>
            <person name="Nelson W.C."/>
            <person name="Rosovitz M.J."/>
            <person name="Sullivan S."/>
            <person name="Crabtree J."/>
            <person name="Creasy T."/>
            <person name="Davidsen T."/>
            <person name="Haft D.H."/>
            <person name="Zafar N."/>
            <person name="Zhou L."/>
            <person name="Halpin R."/>
            <person name="Holley T."/>
            <person name="Khouri H."/>
            <person name="Feldblyum T."/>
            <person name="White O."/>
            <person name="Fraser C.M."/>
            <person name="Chatterjee A.K."/>
            <person name="Cartinhour S."/>
            <person name="Schneider D.J."/>
            <person name="Mansfield J."/>
            <person name="Collmer A."/>
            <person name="Buell C.R."/>
        </authorList>
    </citation>
    <scope>NUCLEOTIDE SEQUENCE [LARGE SCALE GENOMIC DNA]</scope>
    <source>
        <strain evidence="2">1448A / Race 6</strain>
        <plasmid evidence="1 2">large</plasmid>
    </source>
</reference>
<dbReference type="EMBL" id="CP000059">
    <property type="protein sequence ID" value="AAZ37959.1"/>
    <property type="molecule type" value="Genomic_DNA"/>
</dbReference>
<keyword evidence="1" id="KW-0614">Plasmid</keyword>
<proteinExistence type="predicted"/>
<dbReference type="HOGENOM" id="CLU_2668190_0_0_6"/>
<dbReference type="Proteomes" id="UP000000551">
    <property type="component" value="Plasmid large"/>
</dbReference>
<organism evidence="1 2">
    <name type="scientific">Pseudomonas savastanoi pv. phaseolicola (strain 1448A / Race 6)</name>
    <name type="common">Pseudomonas syringae pv. phaseolicola (strain 1448A / Race 6)</name>
    <dbReference type="NCBI Taxonomy" id="264730"/>
    <lineage>
        <taxon>Bacteria</taxon>
        <taxon>Pseudomonadati</taxon>
        <taxon>Pseudomonadota</taxon>
        <taxon>Gammaproteobacteria</taxon>
        <taxon>Pseudomonadales</taxon>
        <taxon>Pseudomonadaceae</taxon>
        <taxon>Pseudomonas</taxon>
    </lineage>
</organism>